<sequence>MRTLRITLPANGFRLRRTVAALGLSVTVALSATACDFDASSLPAPGGGTSGDTYPVHIQFANVLNLPDGAQVVADGVPVGRLSKLTTDNRGFVVAEVNIDSDVTLPSTTTAMLRQSAPLSDVHIALTSTRGASTHTGAGGGSVLRGGSTIPLTQTSQAPQIEDTLSQLATATGNGTFTNLISTVREVNKAFPDDLTRTAKAFDVIGKDLKDLADNQGSLDSLLDGLGDTTQSVIDHREKLAPLLTQAGVDRTTSSMRSILNMVYILTDLGKVAPPGKWLAPLMGASDTMISAVMPVLFGARPLDTTTPHNMSRLIDLISKDVIPWSTTGAKVDLTKVTVNGQSFSGDDQAQVVVQLMKMIGLVR</sequence>
<evidence type="ECO:0000313" key="3">
    <source>
        <dbReference type="EMBL" id="QHN41175.1"/>
    </source>
</evidence>
<feature type="signal peptide" evidence="1">
    <location>
        <begin position="1"/>
        <end position="34"/>
    </location>
</feature>
<feature type="domain" description="Mce/MlaD" evidence="2">
    <location>
        <begin position="53"/>
        <end position="127"/>
    </location>
</feature>
<dbReference type="Pfam" id="PF02470">
    <property type="entry name" value="MlaD"/>
    <property type="match status" value="1"/>
</dbReference>
<dbReference type="EMBL" id="CP045810">
    <property type="protein sequence ID" value="QHN41175.1"/>
    <property type="molecule type" value="Genomic_DNA"/>
</dbReference>
<dbReference type="InterPro" id="IPR052336">
    <property type="entry name" value="MlaD_Phospholipid_Transporter"/>
</dbReference>
<dbReference type="InterPro" id="IPR003399">
    <property type="entry name" value="Mce/MlaD"/>
</dbReference>
<evidence type="ECO:0000259" key="2">
    <source>
        <dbReference type="Pfam" id="PF02470"/>
    </source>
</evidence>
<dbReference type="PANTHER" id="PTHR33371">
    <property type="entry name" value="INTERMEMBRANE PHOSPHOLIPID TRANSPORT SYSTEM BINDING PROTEIN MLAD-RELATED"/>
    <property type="match status" value="1"/>
</dbReference>
<protein>
    <submittedName>
        <fullName evidence="3">MCE family protein</fullName>
    </submittedName>
</protein>
<organism evidence="3">
    <name type="scientific">Gordonia amarae</name>
    <dbReference type="NCBI Taxonomy" id="36821"/>
    <lineage>
        <taxon>Bacteria</taxon>
        <taxon>Bacillati</taxon>
        <taxon>Actinomycetota</taxon>
        <taxon>Actinomycetes</taxon>
        <taxon>Mycobacteriales</taxon>
        <taxon>Gordoniaceae</taxon>
        <taxon>Gordonia</taxon>
    </lineage>
</organism>
<proteinExistence type="predicted"/>
<reference evidence="3" key="1">
    <citation type="journal article" date="2021" name="Nat. Microbiol.">
        <title>Cocultivation of an ultrasmall environmental parasitic bacterium with lytic ability against bacteria associated with wastewater foams.</title>
        <authorList>
            <person name="Batinovic S."/>
            <person name="Rose J.J.A."/>
            <person name="Ratcliffe J."/>
            <person name="Seviour R.J."/>
            <person name="Petrovski S."/>
        </authorList>
    </citation>
    <scope>NUCLEOTIDE SEQUENCE</scope>
    <source>
        <strain evidence="3">CON44</strain>
    </source>
</reference>
<accession>A0A857LXY3</accession>
<keyword evidence="1" id="KW-0732">Signal</keyword>
<dbReference type="RefSeq" id="WP_005190020.1">
    <property type="nucleotide sequence ID" value="NZ_CP045804.1"/>
</dbReference>
<dbReference type="AlphaFoldDB" id="A0A857LXY3"/>
<dbReference type="PANTHER" id="PTHR33371:SF15">
    <property type="entry name" value="LIPOPROTEIN LPRN"/>
    <property type="match status" value="1"/>
</dbReference>
<dbReference type="GO" id="GO:0005576">
    <property type="term" value="C:extracellular region"/>
    <property type="evidence" value="ECO:0007669"/>
    <property type="project" value="TreeGrafter"/>
</dbReference>
<gene>
    <name evidence="3" type="ORF">GII30_20195</name>
</gene>
<dbReference type="PROSITE" id="PS51257">
    <property type="entry name" value="PROKAR_LIPOPROTEIN"/>
    <property type="match status" value="1"/>
</dbReference>
<name>A0A857LXY3_9ACTN</name>
<evidence type="ECO:0000256" key="1">
    <source>
        <dbReference type="SAM" id="SignalP"/>
    </source>
</evidence>
<feature type="chain" id="PRO_5039213409" evidence="1">
    <location>
        <begin position="35"/>
        <end position="364"/>
    </location>
</feature>